<dbReference type="EMBL" id="JAUSVU010000033">
    <property type="protein sequence ID" value="MDQ0536876.1"/>
    <property type="molecule type" value="Genomic_DNA"/>
</dbReference>
<name>A0ABU0MTR0_9PROT</name>
<keyword evidence="1" id="KW-0255">Endonuclease</keyword>
<evidence type="ECO:0000313" key="2">
    <source>
        <dbReference type="Proteomes" id="UP001244552"/>
    </source>
</evidence>
<reference evidence="1 2" key="1">
    <citation type="submission" date="2023-07" db="EMBL/GenBank/DDBJ databases">
        <title>Genomic Encyclopedia of Type Strains, Phase IV (KMG-IV): sequencing the most valuable type-strain genomes for metagenomic binning, comparative biology and taxonomic classification.</title>
        <authorList>
            <person name="Goeker M."/>
        </authorList>
    </citation>
    <scope>NUCLEOTIDE SEQUENCE [LARGE SCALE GENOMIC DNA]</scope>
    <source>
        <strain evidence="1 2">DSM 19922</strain>
    </source>
</reference>
<keyword evidence="1" id="KW-0378">Hydrolase</keyword>
<accession>A0ABU0MTR0</accession>
<organism evidence="1 2">
    <name type="scientific">Azospirillum picis</name>
    <dbReference type="NCBI Taxonomy" id="488438"/>
    <lineage>
        <taxon>Bacteria</taxon>
        <taxon>Pseudomonadati</taxon>
        <taxon>Pseudomonadota</taxon>
        <taxon>Alphaproteobacteria</taxon>
        <taxon>Rhodospirillales</taxon>
        <taxon>Azospirillaceae</taxon>
        <taxon>Azospirillum</taxon>
    </lineage>
</organism>
<keyword evidence="2" id="KW-1185">Reference proteome</keyword>
<evidence type="ECO:0000313" key="1">
    <source>
        <dbReference type="EMBL" id="MDQ0536876.1"/>
    </source>
</evidence>
<proteinExistence type="predicted"/>
<protein>
    <submittedName>
        <fullName evidence="1">Endonuclease III</fullName>
    </submittedName>
</protein>
<dbReference type="Proteomes" id="UP001244552">
    <property type="component" value="Unassembled WGS sequence"/>
</dbReference>
<sequence>MIVDVTNPMQDALDTIRATDVISNEKKRALIRALEEFRRQNCTPAPSCEECATHARCLSAIADVLGS</sequence>
<comment type="caution">
    <text evidence="1">The sequence shown here is derived from an EMBL/GenBank/DDBJ whole genome shotgun (WGS) entry which is preliminary data.</text>
</comment>
<dbReference type="GO" id="GO:0004519">
    <property type="term" value="F:endonuclease activity"/>
    <property type="evidence" value="ECO:0007669"/>
    <property type="project" value="UniProtKB-KW"/>
</dbReference>
<gene>
    <name evidence="1" type="ORF">QO018_005774</name>
</gene>
<dbReference type="RefSeq" id="WP_209990292.1">
    <property type="nucleotide sequence ID" value="NZ_JAGINO010000033.1"/>
</dbReference>
<keyword evidence="1" id="KW-0540">Nuclease</keyword>